<feature type="transmembrane region" description="Helical" evidence="1">
    <location>
        <begin position="42"/>
        <end position="62"/>
    </location>
</feature>
<proteinExistence type="predicted"/>
<organism evidence="2 3">
    <name type="scientific">Gordonia asplenii</name>
    <dbReference type="NCBI Taxonomy" id="2725283"/>
    <lineage>
        <taxon>Bacteria</taxon>
        <taxon>Bacillati</taxon>
        <taxon>Actinomycetota</taxon>
        <taxon>Actinomycetes</taxon>
        <taxon>Mycobacteriales</taxon>
        <taxon>Gordoniaceae</taxon>
        <taxon>Gordonia</taxon>
    </lineage>
</organism>
<dbReference type="RefSeq" id="WP_170194868.1">
    <property type="nucleotide sequence ID" value="NZ_JABBNB010000013.1"/>
</dbReference>
<evidence type="ECO:0000313" key="3">
    <source>
        <dbReference type="Proteomes" id="UP000550729"/>
    </source>
</evidence>
<protein>
    <submittedName>
        <fullName evidence="2">Uncharacterized protein</fullName>
    </submittedName>
</protein>
<keyword evidence="1" id="KW-0472">Membrane</keyword>
<reference evidence="2 3" key="1">
    <citation type="submission" date="2020-04" db="EMBL/GenBank/DDBJ databases">
        <title>Gordonia sp. nov. TBRC 11910.</title>
        <authorList>
            <person name="Suriyachadkun C."/>
        </authorList>
    </citation>
    <scope>NUCLEOTIDE SEQUENCE [LARGE SCALE GENOMIC DNA]</scope>
    <source>
        <strain evidence="2 3">TBRC 11910</strain>
    </source>
</reference>
<evidence type="ECO:0000313" key="2">
    <source>
        <dbReference type="EMBL" id="NMO02365.1"/>
    </source>
</evidence>
<dbReference type="Proteomes" id="UP000550729">
    <property type="component" value="Unassembled WGS sequence"/>
</dbReference>
<keyword evidence="1" id="KW-0812">Transmembrane</keyword>
<name>A0A848KZW0_9ACTN</name>
<sequence length="179" mass="17826">MPTSVPTTLRRVRGCVAGGLSGGTSVVAHGLGGGDSPSTTSLALLVVACAAFGATASSVTVARGALLPLLAVIVTGQTVGHATLLVTAHHGHVGLGVTPTMLAFHALTAAIDVVLIRLAESAAVWAMSLLHRLVIVLGDSPQADAPMWVAVSPTIRAPHGLVLSATAVTRGPPPVLISH</sequence>
<comment type="caution">
    <text evidence="2">The sequence shown here is derived from an EMBL/GenBank/DDBJ whole genome shotgun (WGS) entry which is preliminary data.</text>
</comment>
<accession>A0A848KZW0</accession>
<evidence type="ECO:0000256" key="1">
    <source>
        <dbReference type="SAM" id="Phobius"/>
    </source>
</evidence>
<feature type="transmembrane region" description="Helical" evidence="1">
    <location>
        <begin position="69"/>
        <end position="88"/>
    </location>
</feature>
<gene>
    <name evidence="2" type="ORF">HH308_14195</name>
</gene>
<dbReference type="EMBL" id="JABBNB010000013">
    <property type="protein sequence ID" value="NMO02365.1"/>
    <property type="molecule type" value="Genomic_DNA"/>
</dbReference>
<dbReference type="AlphaFoldDB" id="A0A848KZW0"/>
<keyword evidence="3" id="KW-1185">Reference proteome</keyword>
<feature type="transmembrane region" description="Helical" evidence="1">
    <location>
        <begin position="100"/>
        <end position="119"/>
    </location>
</feature>
<keyword evidence="1" id="KW-1133">Transmembrane helix</keyword>